<sequence>MTLRCSRARILAAYGGVFVAGSPAWGRAPRWVAARPLGCDWRPVCLVGVAVIVYAMRPLTFGRNRPS</sequence>
<proteinExistence type="predicted"/>
<dbReference type="EMBL" id="SSGD01000117">
    <property type="protein sequence ID" value="TXI52932.1"/>
    <property type="molecule type" value="Genomic_DNA"/>
</dbReference>
<dbReference type="Pfam" id="PF02694">
    <property type="entry name" value="UPF0060"/>
    <property type="match status" value="1"/>
</dbReference>
<dbReference type="GO" id="GO:0016020">
    <property type="term" value="C:membrane"/>
    <property type="evidence" value="ECO:0007669"/>
    <property type="project" value="InterPro"/>
</dbReference>
<name>A0A5B1MAR5_9MYCO</name>
<dbReference type="Proteomes" id="UP000321797">
    <property type="component" value="Unassembled WGS sequence"/>
</dbReference>
<evidence type="ECO:0000313" key="2">
    <source>
        <dbReference type="Proteomes" id="UP000321797"/>
    </source>
</evidence>
<evidence type="ECO:0000313" key="1">
    <source>
        <dbReference type="EMBL" id="TXI52932.1"/>
    </source>
</evidence>
<accession>A0A5B1MAR5</accession>
<organism evidence="1 2">
    <name type="scientific">Mycolicibacter arupensis</name>
    <dbReference type="NCBI Taxonomy" id="342002"/>
    <lineage>
        <taxon>Bacteria</taxon>
        <taxon>Bacillati</taxon>
        <taxon>Actinomycetota</taxon>
        <taxon>Actinomycetes</taxon>
        <taxon>Mycobacteriales</taxon>
        <taxon>Mycobacteriaceae</taxon>
        <taxon>Mycolicibacter</taxon>
    </lineage>
</organism>
<comment type="caution">
    <text evidence="1">The sequence shown here is derived from an EMBL/GenBank/DDBJ whole genome shotgun (WGS) entry which is preliminary data.</text>
</comment>
<protein>
    <submittedName>
        <fullName evidence="1">Uncharacterized protein</fullName>
    </submittedName>
</protein>
<gene>
    <name evidence="1" type="ORF">E6Q54_17265</name>
</gene>
<dbReference type="InterPro" id="IPR003844">
    <property type="entry name" value="UPF0060"/>
</dbReference>
<dbReference type="AlphaFoldDB" id="A0A5B1MAR5"/>
<reference evidence="1 2" key="1">
    <citation type="submission" date="2018-09" db="EMBL/GenBank/DDBJ databases">
        <title>Metagenome Assembled Genomes from an Advanced Water Purification Facility.</title>
        <authorList>
            <person name="Stamps B.W."/>
            <person name="Spear J.R."/>
        </authorList>
    </citation>
    <scope>NUCLEOTIDE SEQUENCE [LARGE SCALE GENOMIC DNA]</scope>
    <source>
        <strain evidence="1">Bin_29_2</strain>
    </source>
</reference>